<keyword evidence="1" id="KW-0812">Transmembrane</keyword>
<name>A0A1I7X252_HETBA</name>
<accession>A0A1I7X252</accession>
<dbReference type="InterPro" id="IPR032053">
    <property type="entry name" value="Ribosomal_mS34"/>
</dbReference>
<dbReference type="Proteomes" id="UP000095283">
    <property type="component" value="Unplaced"/>
</dbReference>
<evidence type="ECO:0000313" key="2">
    <source>
        <dbReference type="Proteomes" id="UP000095283"/>
    </source>
</evidence>
<evidence type="ECO:0000256" key="1">
    <source>
        <dbReference type="SAM" id="Phobius"/>
    </source>
</evidence>
<feature type="transmembrane region" description="Helical" evidence="1">
    <location>
        <begin position="20"/>
        <end position="39"/>
    </location>
</feature>
<dbReference type="PANTHER" id="PTHR28589:SF1">
    <property type="entry name" value="SMALL RIBOSOMAL SUBUNIT PROTEIN MS34"/>
    <property type="match status" value="1"/>
</dbReference>
<organism evidence="2 3">
    <name type="scientific">Heterorhabditis bacteriophora</name>
    <name type="common">Entomopathogenic nematode worm</name>
    <dbReference type="NCBI Taxonomy" id="37862"/>
    <lineage>
        <taxon>Eukaryota</taxon>
        <taxon>Metazoa</taxon>
        <taxon>Ecdysozoa</taxon>
        <taxon>Nematoda</taxon>
        <taxon>Chromadorea</taxon>
        <taxon>Rhabditida</taxon>
        <taxon>Rhabditina</taxon>
        <taxon>Rhabditomorpha</taxon>
        <taxon>Strongyloidea</taxon>
        <taxon>Heterorhabditidae</taxon>
        <taxon>Heterorhabditis</taxon>
    </lineage>
</organism>
<keyword evidence="1" id="KW-0472">Membrane</keyword>
<dbReference type="GO" id="GO:0003735">
    <property type="term" value="F:structural constituent of ribosome"/>
    <property type="evidence" value="ECO:0007669"/>
    <property type="project" value="InterPro"/>
</dbReference>
<keyword evidence="2" id="KW-1185">Reference proteome</keyword>
<proteinExistence type="predicted"/>
<dbReference type="WBParaSite" id="Hba_11526">
    <property type="protein sequence ID" value="Hba_11526"/>
    <property type="gene ID" value="Hba_11526"/>
</dbReference>
<dbReference type="PANTHER" id="PTHR28589">
    <property type="entry name" value="28S RIBOSOMAL PROTEIN S34, MITOCHONDRIAL"/>
    <property type="match status" value="1"/>
</dbReference>
<keyword evidence="1" id="KW-1133">Transmembrane helix</keyword>
<reference evidence="3" key="1">
    <citation type="submission" date="2016-11" db="UniProtKB">
        <authorList>
            <consortium name="WormBaseParasite"/>
        </authorList>
    </citation>
    <scope>IDENTIFICATION</scope>
</reference>
<dbReference type="Pfam" id="PF16053">
    <property type="entry name" value="MRP-S34"/>
    <property type="match status" value="1"/>
</dbReference>
<evidence type="ECO:0000313" key="3">
    <source>
        <dbReference type="WBParaSite" id="Hba_11526"/>
    </source>
</evidence>
<sequence length="285" mass="32964">MSVRHNVNNASKNLYKQPLFGLFTLAPAAFFMGLFFDAARGKVFRGETLRTHILGMLFMSAGTIRFVGNYDINAEGKFLWELLCQLRKFGVGRIVTKNEWLRKWPNQTSYMKIVRVQPAMDRWLFGGKLWAEWTFRGKNLGVYEFSNNLNRSDWKLIHRHEEESFTACKNSMANITLPSSFPLPPLQVLFAKKNCEKNGTKFTEKNLRAPLGICLDPEFSMLRKFITQTEPERKSTSIYDEVDPQMLLDLYGKELPVKVEAWNVGPAAYRPRFSATKMKVQEQLN</sequence>
<dbReference type="GO" id="GO:0005739">
    <property type="term" value="C:mitochondrion"/>
    <property type="evidence" value="ECO:0007669"/>
    <property type="project" value="InterPro"/>
</dbReference>
<dbReference type="AlphaFoldDB" id="A0A1I7X252"/>
<protein>
    <submittedName>
        <fullName evidence="3">TM2 domain-containing protein</fullName>
    </submittedName>
</protein>